<comment type="cofactor">
    <cofactor evidence="1">
        <name>Fe(2+)</name>
        <dbReference type="ChEBI" id="CHEBI:29033"/>
    </cofactor>
</comment>
<proteinExistence type="inferred from homology"/>
<dbReference type="InterPro" id="IPR003347">
    <property type="entry name" value="JmjC_dom"/>
</dbReference>
<comment type="similarity">
    <text evidence="2">Belongs to the JHDM1 histone demethylase family.</text>
</comment>
<evidence type="ECO:0000259" key="11">
    <source>
        <dbReference type="PROSITE" id="PS51184"/>
    </source>
</evidence>
<evidence type="ECO:0000256" key="1">
    <source>
        <dbReference type="ARBA" id="ARBA00001954"/>
    </source>
</evidence>
<dbReference type="EC" id="1.14.11.27" evidence="3"/>
<dbReference type="EMBL" id="JBFXLS010000053">
    <property type="protein sequence ID" value="KAL2823331.1"/>
    <property type="molecule type" value="Genomic_DNA"/>
</dbReference>
<gene>
    <name evidence="12" type="ORF">BDW59DRAFT_163299</name>
</gene>
<evidence type="ECO:0000256" key="4">
    <source>
        <dbReference type="ARBA" id="ARBA00022723"/>
    </source>
</evidence>
<dbReference type="PANTHER" id="PTHR23123">
    <property type="entry name" value="PHD/F-BOX CONTAINING PROTEIN"/>
    <property type="match status" value="1"/>
</dbReference>
<evidence type="ECO:0000256" key="2">
    <source>
        <dbReference type="ARBA" id="ARBA00008037"/>
    </source>
</evidence>
<name>A0ABR4I6R7_9EURO</name>
<keyword evidence="4" id="KW-0479">Metal-binding</keyword>
<evidence type="ECO:0000256" key="10">
    <source>
        <dbReference type="ARBA" id="ARBA00047915"/>
    </source>
</evidence>
<evidence type="ECO:0000256" key="6">
    <source>
        <dbReference type="ARBA" id="ARBA00023004"/>
    </source>
</evidence>
<dbReference type="Gene3D" id="2.60.120.650">
    <property type="entry name" value="Cupin"/>
    <property type="match status" value="1"/>
</dbReference>
<evidence type="ECO:0000256" key="3">
    <source>
        <dbReference type="ARBA" id="ARBA00013246"/>
    </source>
</evidence>
<evidence type="ECO:0000256" key="7">
    <source>
        <dbReference type="ARBA" id="ARBA00023015"/>
    </source>
</evidence>
<keyword evidence="13" id="KW-1185">Reference proteome</keyword>
<comment type="catalytic activity">
    <reaction evidence="10">
        <text>N(6),N(6)-dimethyl-L-lysyl(36)-[histone H3] + 2 2-oxoglutarate + 2 O2 = L-lysyl(36)-[histone H3] + 2 formaldehyde + 2 succinate + 2 CO2</text>
        <dbReference type="Rhea" id="RHEA:42032"/>
        <dbReference type="Rhea" id="RHEA-COMP:9785"/>
        <dbReference type="Rhea" id="RHEA-COMP:9787"/>
        <dbReference type="ChEBI" id="CHEBI:15379"/>
        <dbReference type="ChEBI" id="CHEBI:16526"/>
        <dbReference type="ChEBI" id="CHEBI:16810"/>
        <dbReference type="ChEBI" id="CHEBI:16842"/>
        <dbReference type="ChEBI" id="CHEBI:29969"/>
        <dbReference type="ChEBI" id="CHEBI:30031"/>
        <dbReference type="ChEBI" id="CHEBI:61976"/>
        <dbReference type="EC" id="1.14.11.27"/>
    </reaction>
</comment>
<dbReference type="SUPFAM" id="SSF51197">
    <property type="entry name" value="Clavaminate synthase-like"/>
    <property type="match status" value="1"/>
</dbReference>
<evidence type="ECO:0000256" key="5">
    <source>
        <dbReference type="ARBA" id="ARBA00023002"/>
    </source>
</evidence>
<organism evidence="12 13">
    <name type="scientific">Aspergillus cavernicola</name>
    <dbReference type="NCBI Taxonomy" id="176166"/>
    <lineage>
        <taxon>Eukaryota</taxon>
        <taxon>Fungi</taxon>
        <taxon>Dikarya</taxon>
        <taxon>Ascomycota</taxon>
        <taxon>Pezizomycotina</taxon>
        <taxon>Eurotiomycetes</taxon>
        <taxon>Eurotiomycetidae</taxon>
        <taxon>Eurotiales</taxon>
        <taxon>Aspergillaceae</taxon>
        <taxon>Aspergillus</taxon>
        <taxon>Aspergillus subgen. Nidulantes</taxon>
    </lineage>
</organism>
<keyword evidence="5" id="KW-0560">Oxidoreductase</keyword>
<sequence>MRPGANKQAQEKQAFLHSIEVRCRKDQSSISRVTSDEELNTLLNQPYSKPIIWRGYTRQYPLHGMPSSIPEFLEELRKYNIQTLELNNYTSTTNINYKERLDKITEHFQAPPESSPPLNLLDIRNYFISAVPVHVQKADLLHLAQRRQEGSASKSIPQKFPQDFADRQFFLLSSQSKYWYLPRNLNSETYEILATLGSSIPETYPHGWIKVKLMPGDLLIMPPGCPHAVYTPEHSLAFGGNFYTLPHLGSSLRVLSLQAKSGDIFSNEDLSEYDYRNLTLMLDKCKDLMDPEHMASIASSGISWSIQEHHQTKGQVSQIRWKSQMFWKAQQEIREQVWDIKKRVYERFEQKLDTVIPAW</sequence>
<dbReference type="PROSITE" id="PS51184">
    <property type="entry name" value="JMJC"/>
    <property type="match status" value="1"/>
</dbReference>
<evidence type="ECO:0000313" key="13">
    <source>
        <dbReference type="Proteomes" id="UP001610335"/>
    </source>
</evidence>
<evidence type="ECO:0000256" key="8">
    <source>
        <dbReference type="ARBA" id="ARBA00023163"/>
    </source>
</evidence>
<evidence type="ECO:0000256" key="9">
    <source>
        <dbReference type="ARBA" id="ARBA00031083"/>
    </source>
</evidence>
<protein>
    <recommendedName>
        <fullName evidence="3">[histone H3]-dimethyl-L-lysine(36) demethylase</fullName>
        <ecNumber evidence="3">1.14.11.27</ecNumber>
    </recommendedName>
    <alternativeName>
        <fullName evidence="9">[Histone-H3]-lysine-36 demethylase 1</fullName>
    </alternativeName>
</protein>
<evidence type="ECO:0000313" key="12">
    <source>
        <dbReference type="EMBL" id="KAL2823331.1"/>
    </source>
</evidence>
<reference evidence="12 13" key="1">
    <citation type="submission" date="2024-07" db="EMBL/GenBank/DDBJ databases">
        <title>Section-level genome sequencing and comparative genomics of Aspergillus sections Usti and Cavernicolus.</title>
        <authorList>
            <consortium name="Lawrence Berkeley National Laboratory"/>
            <person name="Nybo J.L."/>
            <person name="Vesth T.C."/>
            <person name="Theobald S."/>
            <person name="Frisvad J.C."/>
            <person name="Larsen T.O."/>
            <person name="Kjaerboelling I."/>
            <person name="Rothschild-Mancinelli K."/>
            <person name="Lyhne E.K."/>
            <person name="Kogle M.E."/>
            <person name="Barry K."/>
            <person name="Clum A."/>
            <person name="Na H."/>
            <person name="Ledsgaard L."/>
            <person name="Lin J."/>
            <person name="Lipzen A."/>
            <person name="Kuo A."/>
            <person name="Riley R."/>
            <person name="Mondo S."/>
            <person name="LaButti K."/>
            <person name="Haridas S."/>
            <person name="Pangalinan J."/>
            <person name="Salamov A.A."/>
            <person name="Simmons B.A."/>
            <person name="Magnuson J.K."/>
            <person name="Chen J."/>
            <person name="Drula E."/>
            <person name="Henrissat B."/>
            <person name="Wiebenga A."/>
            <person name="Lubbers R.J."/>
            <person name="Gomes A.C."/>
            <person name="Makela M.R."/>
            <person name="Stajich J."/>
            <person name="Grigoriev I.V."/>
            <person name="Mortensen U.H."/>
            <person name="De vries R.P."/>
            <person name="Baker S.E."/>
            <person name="Andersen M.R."/>
        </authorList>
    </citation>
    <scope>NUCLEOTIDE SEQUENCE [LARGE SCALE GENOMIC DNA]</scope>
    <source>
        <strain evidence="12 13">CBS 600.67</strain>
    </source>
</reference>
<feature type="domain" description="JmjC" evidence="11">
    <location>
        <begin position="81"/>
        <end position="259"/>
    </location>
</feature>
<dbReference type="Proteomes" id="UP001610335">
    <property type="component" value="Unassembled WGS sequence"/>
</dbReference>
<accession>A0ABR4I6R7</accession>
<keyword evidence="7" id="KW-0805">Transcription regulation</keyword>
<keyword evidence="6" id="KW-0408">Iron</keyword>
<keyword evidence="8" id="KW-0804">Transcription</keyword>
<dbReference type="InterPro" id="IPR050690">
    <property type="entry name" value="JHDM1_Histone_Demethylase"/>
</dbReference>
<comment type="caution">
    <text evidence="12">The sequence shown here is derived from an EMBL/GenBank/DDBJ whole genome shotgun (WGS) entry which is preliminary data.</text>
</comment>